<reference evidence="10 11" key="2">
    <citation type="submission" date="2018-10" db="EMBL/GenBank/DDBJ databases">
        <title>GWAS and RNA-Seq identify cryptic mechanisms of antimicrobial resistance in Acinetobacter baumannii.</title>
        <authorList>
            <person name="Sahl J.W."/>
        </authorList>
    </citation>
    <scope>NUCLEOTIDE SEQUENCE [LARGE SCALE GENOMIC DNA]</scope>
    <source>
        <strain evidence="10 11">TG41884</strain>
    </source>
</reference>
<dbReference type="GO" id="GO:0030288">
    <property type="term" value="C:outer membrane-bounded periplasmic space"/>
    <property type="evidence" value="ECO:0007669"/>
    <property type="project" value="InterPro"/>
</dbReference>
<evidence type="ECO:0000256" key="3">
    <source>
        <dbReference type="ARBA" id="ARBA00012865"/>
    </source>
</evidence>
<evidence type="ECO:0000259" key="8">
    <source>
        <dbReference type="Pfam" id="PF00144"/>
    </source>
</evidence>
<evidence type="ECO:0000313" key="10">
    <source>
        <dbReference type="EMBL" id="RSO57358.1"/>
    </source>
</evidence>
<dbReference type="InterPro" id="IPR058136">
    <property type="entry name" value="AmpC"/>
</dbReference>
<dbReference type="InterPro" id="IPR001586">
    <property type="entry name" value="Beta-lactam_class-C_AS"/>
</dbReference>
<accession>A0A0K1H1N0</accession>
<keyword evidence="5 6" id="KW-0046">Antibiotic resistance</keyword>
<evidence type="ECO:0000313" key="11">
    <source>
        <dbReference type="Proteomes" id="UP000271320"/>
    </source>
</evidence>
<dbReference type="GO" id="GO:0046677">
    <property type="term" value="P:response to antibiotic"/>
    <property type="evidence" value="ECO:0007669"/>
    <property type="project" value="UniProtKB-UniRule"/>
</dbReference>
<dbReference type="InterPro" id="IPR050491">
    <property type="entry name" value="AmpC-like"/>
</dbReference>
<keyword evidence="4 6" id="KW-0378">Hydrolase</keyword>
<protein>
    <recommendedName>
        <fullName evidence="3 6">Beta-lactamase</fullName>
        <ecNumber evidence="3 6">3.5.2.6</ecNumber>
    </recommendedName>
</protein>
<dbReference type="InterPro" id="IPR001466">
    <property type="entry name" value="Beta-lactam-related"/>
</dbReference>
<dbReference type="PANTHER" id="PTHR46825:SF8">
    <property type="entry name" value="BETA-LACTAMASE-RELATED"/>
    <property type="match status" value="1"/>
</dbReference>
<dbReference type="NCBIfam" id="NF033085">
    <property type="entry name" value="bla_class_C"/>
    <property type="match status" value="1"/>
</dbReference>
<evidence type="ECO:0000256" key="4">
    <source>
        <dbReference type="ARBA" id="ARBA00022801"/>
    </source>
</evidence>
<feature type="domain" description="Beta-lactamase-related" evidence="8">
    <location>
        <begin position="36"/>
        <end position="378"/>
    </location>
</feature>
<evidence type="ECO:0000256" key="5">
    <source>
        <dbReference type="ARBA" id="ARBA00023251"/>
    </source>
</evidence>
<organism evidence="9">
    <name type="scientific">Acinetobacter pittii</name>
    <name type="common">Acinetobacter genomosp. 3</name>
    <dbReference type="NCBI Taxonomy" id="48296"/>
    <lineage>
        <taxon>Bacteria</taxon>
        <taxon>Pseudomonadati</taxon>
        <taxon>Pseudomonadota</taxon>
        <taxon>Gammaproteobacteria</taxon>
        <taxon>Moraxellales</taxon>
        <taxon>Moraxellaceae</taxon>
        <taxon>Acinetobacter</taxon>
        <taxon>Acinetobacter calcoaceticus/baumannii complex</taxon>
    </lineage>
</organism>
<dbReference type="PROSITE" id="PS00336">
    <property type="entry name" value="BETA_LACTAMASE_C"/>
    <property type="match status" value="1"/>
</dbReference>
<dbReference type="Gene3D" id="3.40.710.10">
    <property type="entry name" value="DD-peptidase/beta-lactamase superfamily"/>
    <property type="match status" value="1"/>
</dbReference>
<evidence type="ECO:0000313" key="9">
    <source>
        <dbReference type="EMBL" id="AKT73351.1"/>
    </source>
</evidence>
<dbReference type="PANTHER" id="PTHR46825">
    <property type="entry name" value="D-ALANYL-D-ALANINE-CARBOXYPEPTIDASE/ENDOPEPTIDASE AMPH"/>
    <property type="match status" value="1"/>
</dbReference>
<comment type="catalytic activity">
    <reaction evidence="1 6">
        <text>a beta-lactam + H2O = a substituted beta-amino acid</text>
        <dbReference type="Rhea" id="RHEA:20401"/>
        <dbReference type="ChEBI" id="CHEBI:15377"/>
        <dbReference type="ChEBI" id="CHEBI:35627"/>
        <dbReference type="ChEBI" id="CHEBI:140347"/>
        <dbReference type="EC" id="3.5.2.6"/>
    </reaction>
</comment>
<dbReference type="EMBL" id="RFEW01000014">
    <property type="protein sequence ID" value="RSO57358.1"/>
    <property type="molecule type" value="Genomic_DNA"/>
</dbReference>
<dbReference type="GO" id="GO:0008800">
    <property type="term" value="F:beta-lactamase activity"/>
    <property type="evidence" value="ECO:0007669"/>
    <property type="project" value="UniProtKB-UniRule"/>
</dbReference>
<reference evidence="9" key="1">
    <citation type="submission" date="2015-04" db="EMBL/GenBank/DDBJ databases">
        <authorList>
            <person name="Syromyatnikov M.Y."/>
            <person name="Popov V.N."/>
        </authorList>
    </citation>
    <scope>NUCLEOTIDE SEQUENCE</scope>
    <source>
        <strain evidence="9">AP_882</strain>
    </source>
</reference>
<dbReference type="InterPro" id="IPR012338">
    <property type="entry name" value="Beta-lactam/transpept-like"/>
</dbReference>
<dbReference type="EC" id="3.5.2.6" evidence="3 6"/>
<name>A0A0K1H1N0_ACIPI</name>
<dbReference type="EMBL" id="KR153290">
    <property type="protein sequence ID" value="AKT73351.1"/>
    <property type="molecule type" value="Genomic_DNA"/>
</dbReference>
<evidence type="ECO:0000256" key="1">
    <source>
        <dbReference type="ARBA" id="ARBA00001526"/>
    </source>
</evidence>
<evidence type="ECO:0000256" key="6">
    <source>
        <dbReference type="RuleBase" id="RU361140"/>
    </source>
</evidence>
<dbReference type="RefSeq" id="WP_017386568.1">
    <property type="nucleotide sequence ID" value="NG_064705.1"/>
</dbReference>
<comment type="similarity">
    <text evidence="2 6">Belongs to the class-C beta-lactamase family.</text>
</comment>
<proteinExistence type="inferred from homology"/>
<dbReference type="Pfam" id="PF00144">
    <property type="entry name" value="Beta-lactamase"/>
    <property type="match status" value="1"/>
</dbReference>
<feature type="chain" id="PRO_5015041727" description="Beta-lactamase" evidence="7">
    <location>
        <begin position="24"/>
        <end position="383"/>
    </location>
</feature>
<evidence type="ECO:0000256" key="7">
    <source>
        <dbReference type="SAM" id="SignalP"/>
    </source>
</evidence>
<dbReference type="SUPFAM" id="SSF56601">
    <property type="entry name" value="beta-lactamase/transpeptidase-like"/>
    <property type="match status" value="1"/>
</dbReference>
<dbReference type="AlphaFoldDB" id="A0A0K1H1N0"/>
<sequence>MRFKKISCLLLPPLFIFSTSIYAGNTPKDREIKKLVDQNFKPLLDKYDVPGMAVGVIQNNKKYETYYGLQSVQDKKAVSSSTIFELGSVSKLFTATAGGYAKNKGKISFDDTPGKYWKELKNTPIDQVNLLQLATYTSGNLALQFPDEVQTDQQVLTFFKDWKPKNSIGEYRQYSNPSIGLFGKVVALSMNKPFDQVLEKTIFPDLGLKHSYVNVPKTQMQNYAFGYNQENQPIRVNPGPLDAPAYGVKSTLPDMLKFINANLNTQKYPKDIQRAINETHQGFYQVGTMYQALGWEEFSYPAPLQTLLDSNSEQIVMKPNKVTAISKEPSVKMFHKTGSTNGFGTYVVFIPKENIGLVMLTNKRIPNEERIKAAYAVLNGIKK</sequence>
<dbReference type="GO" id="GO:0017001">
    <property type="term" value="P:antibiotic catabolic process"/>
    <property type="evidence" value="ECO:0007669"/>
    <property type="project" value="InterPro"/>
</dbReference>
<evidence type="ECO:0000256" key="2">
    <source>
        <dbReference type="ARBA" id="ARBA00007840"/>
    </source>
</evidence>
<dbReference type="Proteomes" id="UP000271320">
    <property type="component" value="Unassembled WGS sequence"/>
</dbReference>
<keyword evidence="7" id="KW-0732">Signal</keyword>
<feature type="signal peptide" evidence="7">
    <location>
        <begin position="1"/>
        <end position="23"/>
    </location>
</feature>
<gene>
    <name evidence="9" type="primary">blaADC</name>
    <name evidence="10" type="ORF">EA752_15505</name>
</gene>
<dbReference type="NCBIfam" id="NF000425">
    <property type="entry name" value="blaADC"/>
    <property type="match status" value="1"/>
</dbReference>